<evidence type="ECO:0000256" key="1">
    <source>
        <dbReference type="SAM" id="MobiDB-lite"/>
    </source>
</evidence>
<gene>
    <name evidence="2" type="ORF">mRhiFer1_008663</name>
</gene>
<dbReference type="Proteomes" id="UP000585614">
    <property type="component" value="Unassembled WGS sequence"/>
</dbReference>
<feature type="region of interest" description="Disordered" evidence="1">
    <location>
        <begin position="1"/>
        <end position="22"/>
    </location>
</feature>
<feature type="compositionally biased region" description="Basic and acidic residues" evidence="1">
    <location>
        <begin position="52"/>
        <end position="69"/>
    </location>
</feature>
<organism evidence="2 3">
    <name type="scientific">Rhinolophus ferrumequinum</name>
    <name type="common">Greater horseshoe bat</name>
    <dbReference type="NCBI Taxonomy" id="59479"/>
    <lineage>
        <taxon>Eukaryota</taxon>
        <taxon>Metazoa</taxon>
        <taxon>Chordata</taxon>
        <taxon>Craniata</taxon>
        <taxon>Vertebrata</taxon>
        <taxon>Euteleostomi</taxon>
        <taxon>Mammalia</taxon>
        <taxon>Eutheria</taxon>
        <taxon>Laurasiatheria</taxon>
        <taxon>Chiroptera</taxon>
        <taxon>Yinpterochiroptera</taxon>
        <taxon>Rhinolophoidea</taxon>
        <taxon>Rhinolophidae</taxon>
        <taxon>Rhinolophinae</taxon>
        <taxon>Rhinolophus</taxon>
    </lineage>
</organism>
<sequence>MRRKLEVSFCLPPGTAAPGSQRSLPALLGSELPLSQADLVNPSMPGHLTRNWRAERKPGVRGREKDRSGAKAPILARAPRLLCGGPERTKPQRSAAEPPSARLPVPGSQLPGLRGDAACSDCSPALRGLPCTF</sequence>
<evidence type="ECO:0000313" key="2">
    <source>
        <dbReference type="EMBL" id="KAF6306564.1"/>
    </source>
</evidence>
<reference evidence="2 3" key="1">
    <citation type="journal article" date="2020" name="Nature">
        <title>Six reference-quality genomes reveal evolution of bat adaptations.</title>
        <authorList>
            <person name="Jebb D."/>
            <person name="Huang Z."/>
            <person name="Pippel M."/>
            <person name="Hughes G.M."/>
            <person name="Lavrichenko K."/>
            <person name="Devanna P."/>
            <person name="Winkler S."/>
            <person name="Jermiin L.S."/>
            <person name="Skirmuntt E.C."/>
            <person name="Katzourakis A."/>
            <person name="Burkitt-Gray L."/>
            <person name="Ray D.A."/>
            <person name="Sullivan K.A.M."/>
            <person name="Roscito J.G."/>
            <person name="Kirilenko B.M."/>
            <person name="Davalos L.M."/>
            <person name="Corthals A.P."/>
            <person name="Power M.L."/>
            <person name="Jones G."/>
            <person name="Ransome R.D."/>
            <person name="Dechmann D.K.N."/>
            <person name="Locatelli A.G."/>
            <person name="Puechmaille S.J."/>
            <person name="Fedrigo O."/>
            <person name="Jarvis E.D."/>
            <person name="Hiller M."/>
            <person name="Vernes S.C."/>
            <person name="Myers E.W."/>
            <person name="Teeling E.C."/>
        </authorList>
    </citation>
    <scope>NUCLEOTIDE SEQUENCE [LARGE SCALE GENOMIC DNA]</scope>
    <source>
        <strain evidence="2">MRhiFer1</strain>
        <tissue evidence="2">Lung</tissue>
    </source>
</reference>
<dbReference type="EMBL" id="JACAGC010000017">
    <property type="protein sequence ID" value="KAF6306564.1"/>
    <property type="molecule type" value="Genomic_DNA"/>
</dbReference>
<evidence type="ECO:0000313" key="3">
    <source>
        <dbReference type="Proteomes" id="UP000585614"/>
    </source>
</evidence>
<name>A0A7J7U160_RHIFE</name>
<comment type="caution">
    <text evidence="2">The sequence shown here is derived from an EMBL/GenBank/DDBJ whole genome shotgun (WGS) entry which is preliminary data.</text>
</comment>
<dbReference type="AlphaFoldDB" id="A0A7J7U160"/>
<proteinExistence type="predicted"/>
<protein>
    <submittedName>
        <fullName evidence="2">Uncharacterized protein</fullName>
    </submittedName>
</protein>
<accession>A0A7J7U160</accession>
<feature type="region of interest" description="Disordered" evidence="1">
    <location>
        <begin position="40"/>
        <end position="109"/>
    </location>
</feature>